<dbReference type="PANTHER" id="PTHR30346">
    <property type="entry name" value="TRANSCRIPTIONAL DUAL REGULATOR HCAR-RELATED"/>
    <property type="match status" value="1"/>
</dbReference>
<sequence>MTANLELRHLRYFVAVAEELHFGRAAERLHMAQPPLSQQVRRLEELIGTPLFDRTSRRVALTEAGTAFLERSRRILDQVSADVDEASRIGRGQQGRLDIGFITSAIPLGITERIHAFRSLYPTVHVQLHEGYTSLILDRLLAREIDMGVVRDSGPDAALTTTTLATEPFVAVVPVEHPAAGHAVLDAGLLRDDPFVFYPRAAGERAYLRNLEPCRQAGYEPRVVQEASSWVTILHLIGAGLGVSIAPASATLTVPAGVRILPLAGTHPRSEVQLVRRADDARAVLTNFLRVPGSLTPTLTPGALPASD</sequence>
<dbReference type="InterPro" id="IPR036388">
    <property type="entry name" value="WH-like_DNA-bd_sf"/>
</dbReference>
<dbReference type="InterPro" id="IPR036390">
    <property type="entry name" value="WH_DNA-bd_sf"/>
</dbReference>
<dbReference type="STRING" id="670052.PA27867_0408"/>
<dbReference type="SUPFAM" id="SSF53850">
    <property type="entry name" value="Periplasmic binding protein-like II"/>
    <property type="match status" value="1"/>
</dbReference>
<keyword evidence="7" id="KW-1185">Reference proteome</keyword>
<evidence type="ECO:0000313" key="6">
    <source>
        <dbReference type="EMBL" id="ANP71381.1"/>
    </source>
</evidence>
<dbReference type="SUPFAM" id="SSF46785">
    <property type="entry name" value="Winged helix' DNA-binding domain"/>
    <property type="match status" value="1"/>
</dbReference>
<dbReference type="AlphaFoldDB" id="A0A1B1BFM1"/>
<dbReference type="Proteomes" id="UP000092582">
    <property type="component" value="Chromosome 1"/>
</dbReference>
<evidence type="ECO:0000256" key="3">
    <source>
        <dbReference type="ARBA" id="ARBA00023125"/>
    </source>
</evidence>
<evidence type="ECO:0000256" key="1">
    <source>
        <dbReference type="ARBA" id="ARBA00009437"/>
    </source>
</evidence>
<dbReference type="KEGG" id="cart:PA27867_0408"/>
<reference evidence="6 7" key="1">
    <citation type="submission" date="2016-06" db="EMBL/GenBank/DDBJ databases">
        <title>Genome sequencing of Cryobacterium arcticum PAMC 27867.</title>
        <authorList>
            <person name="Lee J."/>
            <person name="Kim O.-S."/>
        </authorList>
    </citation>
    <scope>NUCLEOTIDE SEQUENCE [LARGE SCALE GENOMIC DNA]</scope>
    <source>
        <strain evidence="6 7">PAMC 27867</strain>
    </source>
</reference>
<keyword evidence="3" id="KW-0238">DNA-binding</keyword>
<proteinExistence type="inferred from homology"/>
<evidence type="ECO:0000256" key="4">
    <source>
        <dbReference type="ARBA" id="ARBA00023163"/>
    </source>
</evidence>
<feature type="domain" description="HTH lysR-type" evidence="5">
    <location>
        <begin position="5"/>
        <end position="62"/>
    </location>
</feature>
<dbReference type="Gene3D" id="1.10.10.10">
    <property type="entry name" value="Winged helix-like DNA-binding domain superfamily/Winged helix DNA-binding domain"/>
    <property type="match status" value="1"/>
</dbReference>
<dbReference type="FunFam" id="1.10.10.10:FF:000001">
    <property type="entry name" value="LysR family transcriptional regulator"/>
    <property type="match status" value="1"/>
</dbReference>
<dbReference type="GO" id="GO:0032993">
    <property type="term" value="C:protein-DNA complex"/>
    <property type="evidence" value="ECO:0007669"/>
    <property type="project" value="TreeGrafter"/>
</dbReference>
<evidence type="ECO:0000256" key="2">
    <source>
        <dbReference type="ARBA" id="ARBA00023015"/>
    </source>
</evidence>
<name>A0A1B1BFM1_9MICO</name>
<evidence type="ECO:0000313" key="7">
    <source>
        <dbReference type="Proteomes" id="UP000092582"/>
    </source>
</evidence>
<keyword evidence="2" id="KW-0805">Transcription regulation</keyword>
<keyword evidence="4" id="KW-0804">Transcription</keyword>
<evidence type="ECO:0000259" key="5">
    <source>
        <dbReference type="PROSITE" id="PS50931"/>
    </source>
</evidence>
<accession>A0A1B1BFM1</accession>
<dbReference type="PANTHER" id="PTHR30346:SF28">
    <property type="entry name" value="HTH-TYPE TRANSCRIPTIONAL REGULATOR CYNR"/>
    <property type="match status" value="1"/>
</dbReference>
<dbReference type="Gene3D" id="3.40.190.10">
    <property type="entry name" value="Periplasmic binding protein-like II"/>
    <property type="match status" value="2"/>
</dbReference>
<protein>
    <submittedName>
        <fullName evidence="6">LysR family transcriptional regulator</fullName>
    </submittedName>
</protein>
<dbReference type="Pfam" id="PF00126">
    <property type="entry name" value="HTH_1"/>
    <property type="match status" value="1"/>
</dbReference>
<dbReference type="InterPro" id="IPR005119">
    <property type="entry name" value="LysR_subst-bd"/>
</dbReference>
<dbReference type="PRINTS" id="PR00039">
    <property type="entry name" value="HTHLYSR"/>
</dbReference>
<comment type="similarity">
    <text evidence="1">Belongs to the LysR transcriptional regulatory family.</text>
</comment>
<dbReference type="CDD" id="cd08414">
    <property type="entry name" value="PBP2_LTTR_aromatics_like"/>
    <property type="match status" value="1"/>
</dbReference>
<dbReference type="EMBL" id="CP016282">
    <property type="protein sequence ID" value="ANP71381.1"/>
    <property type="molecule type" value="Genomic_DNA"/>
</dbReference>
<dbReference type="InterPro" id="IPR000847">
    <property type="entry name" value="LysR_HTH_N"/>
</dbReference>
<dbReference type="GO" id="GO:0003700">
    <property type="term" value="F:DNA-binding transcription factor activity"/>
    <property type="evidence" value="ECO:0007669"/>
    <property type="project" value="InterPro"/>
</dbReference>
<dbReference type="Pfam" id="PF03466">
    <property type="entry name" value="LysR_substrate"/>
    <property type="match status" value="1"/>
</dbReference>
<dbReference type="GO" id="GO:0003677">
    <property type="term" value="F:DNA binding"/>
    <property type="evidence" value="ECO:0007669"/>
    <property type="project" value="UniProtKB-KW"/>
</dbReference>
<dbReference type="OrthoDB" id="3636008at2"/>
<dbReference type="RefSeq" id="WP_084020560.1">
    <property type="nucleotide sequence ID" value="NZ_CP016282.1"/>
</dbReference>
<gene>
    <name evidence="6" type="ORF">PA27867_0408</name>
</gene>
<organism evidence="6 7">
    <name type="scientific">Cryobacterium arcticum</name>
    <dbReference type="NCBI Taxonomy" id="670052"/>
    <lineage>
        <taxon>Bacteria</taxon>
        <taxon>Bacillati</taxon>
        <taxon>Actinomycetota</taxon>
        <taxon>Actinomycetes</taxon>
        <taxon>Micrococcales</taxon>
        <taxon>Microbacteriaceae</taxon>
        <taxon>Cryobacterium</taxon>
    </lineage>
</organism>
<dbReference type="PROSITE" id="PS50931">
    <property type="entry name" value="HTH_LYSR"/>
    <property type="match status" value="1"/>
</dbReference>